<keyword evidence="6 8" id="KW-0413">Isomerase</keyword>
<dbReference type="HAMAP" id="MF_00197">
    <property type="entry name" value="DAP_epimerase"/>
    <property type="match status" value="1"/>
</dbReference>
<evidence type="ECO:0000256" key="4">
    <source>
        <dbReference type="ARBA" id="ARBA00022605"/>
    </source>
</evidence>
<dbReference type="EC" id="5.1.1.7" evidence="3"/>
<dbReference type="InterPro" id="IPR001653">
    <property type="entry name" value="DAP_epimerase_DapF"/>
</dbReference>
<organism evidence="8">
    <name type="scientific">hydrothermal vent metagenome</name>
    <dbReference type="NCBI Taxonomy" id="652676"/>
    <lineage>
        <taxon>unclassified sequences</taxon>
        <taxon>metagenomes</taxon>
        <taxon>ecological metagenomes</taxon>
    </lineage>
</organism>
<evidence type="ECO:0000256" key="7">
    <source>
        <dbReference type="ARBA" id="ARBA00051712"/>
    </source>
</evidence>
<dbReference type="PANTHER" id="PTHR31689:SF0">
    <property type="entry name" value="DIAMINOPIMELATE EPIMERASE"/>
    <property type="match status" value="1"/>
</dbReference>
<comment type="pathway">
    <text evidence="1">Amino-acid biosynthesis; L-lysine biosynthesis via DAP pathway; DL-2,6-diaminopimelate from LL-2,6-diaminopimelate: step 1/1.</text>
</comment>
<evidence type="ECO:0000313" key="8">
    <source>
        <dbReference type="EMBL" id="VAV85944.1"/>
    </source>
</evidence>
<keyword evidence="5" id="KW-0457">Lysine biosynthesis</keyword>
<dbReference type="AlphaFoldDB" id="A0A3B0QWM8"/>
<gene>
    <name evidence="8" type="ORF">MNBD_BACTEROID02-977</name>
</gene>
<reference evidence="8" key="1">
    <citation type="submission" date="2018-06" db="EMBL/GenBank/DDBJ databases">
        <authorList>
            <person name="Zhirakovskaya E."/>
        </authorList>
    </citation>
    <scope>NUCLEOTIDE SEQUENCE</scope>
</reference>
<comment type="similarity">
    <text evidence="2">Belongs to the diaminopimelate epimerase family.</text>
</comment>
<sequence length="259" mass="29092">MKHVFYKYQGTGNDFVIIDNRKQIFDKNNTKQIAQLCDRRFGIGADGLILLENHDSVDFNMIYFNADGNESSMCGNGGRCLVAFAKYLDIIENKATFKAIDGMHHAYIKDDIVKLQMQDVSDLQTHNDFVFLDTGSPHHVTFNNNLKQLNVKEEGGKIRYSKPYNESGTNVNFVEKINDEVFAVRTYERGVEDETLSCGTGVTAVALAMSYIGETEKNLLTISTQGGDLQVSFQKDGNGFKDIWLIGPATLVFKGELEW</sequence>
<dbReference type="InterPro" id="IPR018510">
    <property type="entry name" value="DAP_epimerase_AS"/>
</dbReference>
<name>A0A3B0QWM8_9ZZZZ</name>
<evidence type="ECO:0000256" key="1">
    <source>
        <dbReference type="ARBA" id="ARBA00005196"/>
    </source>
</evidence>
<comment type="catalytic activity">
    <reaction evidence="7">
        <text>(2S,6S)-2,6-diaminopimelate = meso-2,6-diaminopimelate</text>
        <dbReference type="Rhea" id="RHEA:15393"/>
        <dbReference type="ChEBI" id="CHEBI:57609"/>
        <dbReference type="ChEBI" id="CHEBI:57791"/>
        <dbReference type="EC" id="5.1.1.7"/>
    </reaction>
</comment>
<dbReference type="GO" id="GO:0008837">
    <property type="term" value="F:diaminopimelate epimerase activity"/>
    <property type="evidence" value="ECO:0007669"/>
    <property type="project" value="UniProtKB-EC"/>
</dbReference>
<dbReference type="SUPFAM" id="SSF54506">
    <property type="entry name" value="Diaminopimelate epimerase-like"/>
    <property type="match status" value="2"/>
</dbReference>
<proteinExistence type="inferred from homology"/>
<dbReference type="GO" id="GO:0005829">
    <property type="term" value="C:cytosol"/>
    <property type="evidence" value="ECO:0007669"/>
    <property type="project" value="TreeGrafter"/>
</dbReference>
<dbReference type="Gene3D" id="3.10.310.10">
    <property type="entry name" value="Diaminopimelate Epimerase, Chain A, domain 1"/>
    <property type="match status" value="2"/>
</dbReference>
<protein>
    <recommendedName>
        <fullName evidence="3">diaminopimelate epimerase</fullName>
        <ecNumber evidence="3">5.1.1.7</ecNumber>
    </recommendedName>
</protein>
<dbReference type="NCBIfam" id="TIGR00652">
    <property type="entry name" value="DapF"/>
    <property type="match status" value="1"/>
</dbReference>
<evidence type="ECO:0000256" key="2">
    <source>
        <dbReference type="ARBA" id="ARBA00010219"/>
    </source>
</evidence>
<dbReference type="EMBL" id="UOEB01000263">
    <property type="protein sequence ID" value="VAV85944.1"/>
    <property type="molecule type" value="Genomic_DNA"/>
</dbReference>
<evidence type="ECO:0000256" key="3">
    <source>
        <dbReference type="ARBA" id="ARBA00013080"/>
    </source>
</evidence>
<dbReference type="Pfam" id="PF01678">
    <property type="entry name" value="DAP_epimerase"/>
    <property type="match status" value="2"/>
</dbReference>
<dbReference type="PROSITE" id="PS01326">
    <property type="entry name" value="DAP_EPIMERASE"/>
    <property type="match status" value="1"/>
</dbReference>
<dbReference type="UniPathway" id="UPA00034">
    <property type="reaction ID" value="UER00025"/>
</dbReference>
<keyword evidence="4" id="KW-0028">Amino-acid biosynthesis</keyword>
<dbReference type="GO" id="GO:0009089">
    <property type="term" value="P:lysine biosynthetic process via diaminopimelate"/>
    <property type="evidence" value="ECO:0007669"/>
    <property type="project" value="UniProtKB-UniPathway"/>
</dbReference>
<dbReference type="PANTHER" id="PTHR31689">
    <property type="entry name" value="DIAMINOPIMELATE EPIMERASE, CHLOROPLASTIC"/>
    <property type="match status" value="1"/>
</dbReference>
<evidence type="ECO:0000256" key="6">
    <source>
        <dbReference type="ARBA" id="ARBA00023235"/>
    </source>
</evidence>
<evidence type="ECO:0000256" key="5">
    <source>
        <dbReference type="ARBA" id="ARBA00023154"/>
    </source>
</evidence>
<accession>A0A3B0QWM8</accession>